<evidence type="ECO:0000259" key="3">
    <source>
        <dbReference type="PROSITE" id="PS51635"/>
    </source>
</evidence>
<dbReference type="GO" id="GO:0016787">
    <property type="term" value="F:hydrolase activity"/>
    <property type="evidence" value="ECO:0007669"/>
    <property type="project" value="UniProtKB-UniRule"/>
</dbReference>
<dbReference type="EMBL" id="RJJQ01000025">
    <property type="protein sequence ID" value="RNI18085.1"/>
    <property type="molecule type" value="Genomic_DNA"/>
</dbReference>
<reference evidence="4 5" key="1">
    <citation type="submission" date="2018-11" db="EMBL/GenBank/DDBJ databases">
        <title>Draft genome of Simplicispira Flexivirga sp. BO-16.</title>
        <authorList>
            <person name="Im W.T."/>
        </authorList>
    </citation>
    <scope>NUCLEOTIDE SEQUENCE [LARGE SCALE GENOMIC DNA]</scope>
    <source>
        <strain evidence="4 5">BO-16</strain>
    </source>
</reference>
<dbReference type="AlphaFoldDB" id="A0A3M9LYS4"/>
<comment type="caution">
    <text evidence="2">Lacks conserved residue(s) required for the propagation of feature annotation.</text>
</comment>
<feature type="domain" description="PNPLA" evidence="3">
    <location>
        <begin position="1"/>
        <end position="166"/>
    </location>
</feature>
<feature type="active site" description="Proton acceptor" evidence="2">
    <location>
        <position position="152"/>
    </location>
</feature>
<protein>
    <submittedName>
        <fullName evidence="4">Patatin family protein</fullName>
    </submittedName>
</protein>
<dbReference type="OrthoDB" id="9802424at2"/>
<dbReference type="SUPFAM" id="SSF52151">
    <property type="entry name" value="FabD/lysophospholipase-like"/>
    <property type="match status" value="1"/>
</dbReference>
<organism evidence="4 5">
    <name type="scientific">Flexivirga caeni</name>
    <dbReference type="NCBI Taxonomy" id="2294115"/>
    <lineage>
        <taxon>Bacteria</taxon>
        <taxon>Bacillati</taxon>
        <taxon>Actinomycetota</taxon>
        <taxon>Actinomycetes</taxon>
        <taxon>Micrococcales</taxon>
        <taxon>Dermacoccaceae</taxon>
        <taxon>Flexivirga</taxon>
    </lineage>
</organism>
<dbReference type="Gene3D" id="3.40.1090.10">
    <property type="entry name" value="Cytosolic phospholipase A2 catalytic domain"/>
    <property type="match status" value="1"/>
</dbReference>
<keyword evidence="2" id="KW-0442">Lipid degradation</keyword>
<dbReference type="Proteomes" id="UP000271678">
    <property type="component" value="Unassembled WGS sequence"/>
</dbReference>
<keyword evidence="1 2" id="KW-0443">Lipid metabolism</keyword>
<dbReference type="PROSITE" id="PS51635">
    <property type="entry name" value="PNPLA"/>
    <property type="match status" value="1"/>
</dbReference>
<gene>
    <name evidence="4" type="ORF">EFY87_18635</name>
</gene>
<feature type="short sequence motif" description="DGA/G" evidence="2">
    <location>
        <begin position="152"/>
        <end position="154"/>
    </location>
</feature>
<evidence type="ECO:0000256" key="1">
    <source>
        <dbReference type="ARBA" id="ARBA00023098"/>
    </source>
</evidence>
<evidence type="ECO:0000313" key="5">
    <source>
        <dbReference type="Proteomes" id="UP000271678"/>
    </source>
</evidence>
<dbReference type="InterPro" id="IPR016035">
    <property type="entry name" value="Acyl_Trfase/lysoPLipase"/>
</dbReference>
<keyword evidence="2" id="KW-0378">Hydrolase</keyword>
<accession>A0A3M9LYS4</accession>
<dbReference type="CDD" id="cd07208">
    <property type="entry name" value="Pat_hypo_Ecoli_yjju_like"/>
    <property type="match status" value="1"/>
</dbReference>
<dbReference type="InterPro" id="IPR037483">
    <property type="entry name" value="YjjU-like"/>
</dbReference>
<feature type="short sequence motif" description="GXSXG" evidence="2">
    <location>
        <begin position="25"/>
        <end position="29"/>
    </location>
</feature>
<dbReference type="InterPro" id="IPR045943">
    <property type="entry name" value="DUF6363"/>
</dbReference>
<evidence type="ECO:0000256" key="2">
    <source>
        <dbReference type="PROSITE-ProRule" id="PRU01161"/>
    </source>
</evidence>
<sequence length="277" mass="30856">MRGSHSAGLVVALIQAGIDVQWTVGISSGATNASNYVTRDVWRAHASFTTFAQDRRFGGLRSLARGNGIFNAEFIYQQSGLPLESLPFDWDGFAGSNREWKIGAFDADSGETVYWGRKDSPTLGDLLNRVQASAAMPVLMPMVRFDGHTYVDGAIGSSGGIALDAAQADGFEKFFVVLTQQRSFVKAPEGHDRFLRRYFRKYPAVYEALRTRHERYNRTRDEVLELEKAGRAYVFAPEIKPVSNGERRLAVLEASYRAGYEQAQRELPAIREFLGLA</sequence>
<dbReference type="InterPro" id="IPR002641">
    <property type="entry name" value="PNPLA_dom"/>
</dbReference>
<evidence type="ECO:0000313" key="4">
    <source>
        <dbReference type="EMBL" id="RNI18085.1"/>
    </source>
</evidence>
<name>A0A3M9LYS4_9MICO</name>
<comment type="caution">
    <text evidence="4">The sequence shown here is derived from an EMBL/GenBank/DDBJ whole genome shotgun (WGS) entry which is preliminary data.</text>
</comment>
<keyword evidence="5" id="KW-1185">Reference proteome</keyword>
<proteinExistence type="predicted"/>
<feature type="active site" description="Nucleophile" evidence="2">
    <location>
        <position position="27"/>
    </location>
</feature>
<dbReference type="Pfam" id="PF01734">
    <property type="entry name" value="Patatin"/>
    <property type="match status" value="1"/>
</dbReference>
<dbReference type="GO" id="GO:0016042">
    <property type="term" value="P:lipid catabolic process"/>
    <property type="evidence" value="ECO:0007669"/>
    <property type="project" value="UniProtKB-UniRule"/>
</dbReference>
<dbReference type="Pfam" id="PF19890">
    <property type="entry name" value="DUF6363"/>
    <property type="match status" value="1"/>
</dbReference>